<evidence type="ECO:0000313" key="2">
    <source>
        <dbReference type="Proteomes" id="UP000248482"/>
    </source>
</evidence>
<dbReference type="GeneID" id="111146658"/>
<feature type="compositionally biased region" description="Basic and acidic residues" evidence="1">
    <location>
        <begin position="311"/>
        <end position="346"/>
    </location>
</feature>
<name>A0A2Y9JBP9_ENHLU</name>
<proteinExistence type="predicted"/>
<feature type="compositionally biased region" description="Basic and acidic residues" evidence="1">
    <location>
        <begin position="43"/>
        <end position="56"/>
    </location>
</feature>
<feature type="compositionally biased region" description="Basic and acidic residues" evidence="1">
    <location>
        <begin position="104"/>
        <end position="118"/>
    </location>
</feature>
<dbReference type="PANTHER" id="PTHR23006:SF0">
    <property type="entry name" value="GLUTAMATE-RICH PROTEIN 5"/>
    <property type="match status" value="1"/>
</dbReference>
<dbReference type="KEGG" id="elk:111146658"/>
<dbReference type="PANTHER" id="PTHR23006">
    <property type="entry name" value="GLUTAMATE-RICH PROTEIN 5"/>
    <property type="match status" value="1"/>
</dbReference>
<feature type="compositionally biased region" description="Basic and acidic residues" evidence="1">
    <location>
        <begin position="225"/>
        <end position="239"/>
    </location>
</feature>
<reference evidence="3" key="1">
    <citation type="submission" date="2025-08" db="UniProtKB">
        <authorList>
            <consortium name="RefSeq"/>
        </authorList>
    </citation>
    <scope>IDENTIFICATION</scope>
    <source>
        <tissue evidence="3">Blood</tissue>
    </source>
</reference>
<dbReference type="OrthoDB" id="9532962at2759"/>
<evidence type="ECO:0000313" key="3">
    <source>
        <dbReference type="RefSeq" id="XP_022358011.1"/>
    </source>
</evidence>
<protein>
    <submittedName>
        <fullName evidence="3">Glutamate-rich protein 5</fullName>
    </submittedName>
</protein>
<evidence type="ECO:0000256" key="1">
    <source>
        <dbReference type="SAM" id="MobiDB-lite"/>
    </source>
</evidence>
<feature type="region of interest" description="Disordered" evidence="1">
    <location>
        <begin position="1"/>
        <end position="256"/>
    </location>
</feature>
<sequence>MGCSSSALNKAGDSSGLRREESESCFAQPKPRTLGKESTLYGKVEKESSPRFEKLKISAVSTANGVKSVCERPLANSAADPPASTEEAQPLDRPEESGPPQPGGKDDTPGLGGKKKDMGAVTEAQPLQGNAEAESRGTDPKYTKPLRATGERGSPGAVESTENPQTARQMKLLGTSEKIPPLEAAREPQPQEAMGKGEQTQLPETVPREKESPEVLEGSQFVETAGERQLQETLGKDEQSQPLETIPGESETPEVLEGSQFVETAVNSELLQKTPEGPRNMEQSQLEGMIAGSMEHLGILEIGADMEMVRKSHTNEGDQHIEGETGEKVGTEAENEKSEGPGTKEEETGEAVDLSAAT</sequence>
<dbReference type="InterPro" id="IPR027856">
    <property type="entry name" value="Glu-rich_5"/>
</dbReference>
<dbReference type="AlphaFoldDB" id="A0A2Y9JBP9"/>
<accession>A0A2Y9JBP9</accession>
<feature type="compositionally biased region" description="Basic and acidic residues" evidence="1">
    <location>
        <begin position="133"/>
        <end position="142"/>
    </location>
</feature>
<keyword evidence="2" id="KW-1185">Reference proteome</keyword>
<dbReference type="STRING" id="391180.A0A2Y9JBP9"/>
<feature type="region of interest" description="Disordered" evidence="1">
    <location>
        <begin position="311"/>
        <end position="358"/>
    </location>
</feature>
<dbReference type="RefSeq" id="XP_022358011.1">
    <property type="nucleotide sequence ID" value="XM_022502303.1"/>
</dbReference>
<organism evidence="2 3">
    <name type="scientific">Enhydra lutris kenyoni</name>
    <name type="common">northern sea otter</name>
    <dbReference type="NCBI Taxonomy" id="391180"/>
    <lineage>
        <taxon>Eukaryota</taxon>
        <taxon>Metazoa</taxon>
        <taxon>Chordata</taxon>
        <taxon>Craniata</taxon>
        <taxon>Vertebrata</taxon>
        <taxon>Euteleostomi</taxon>
        <taxon>Mammalia</taxon>
        <taxon>Eutheria</taxon>
        <taxon>Laurasiatheria</taxon>
        <taxon>Carnivora</taxon>
        <taxon>Caniformia</taxon>
        <taxon>Musteloidea</taxon>
        <taxon>Mustelidae</taxon>
        <taxon>Lutrinae</taxon>
        <taxon>Enhydra</taxon>
    </lineage>
</organism>
<dbReference type="Proteomes" id="UP000248482">
    <property type="component" value="Unplaced"/>
</dbReference>
<gene>
    <name evidence="3" type="primary">LOC111146658</name>
</gene>